<keyword evidence="1" id="KW-0547">Nucleotide-binding</keyword>
<gene>
    <name evidence="3" type="ORF">ACFQ5X_42685</name>
</gene>
<dbReference type="EMBL" id="JBHTMM010000120">
    <property type="protein sequence ID" value="MFD1312474.1"/>
    <property type="molecule type" value="Genomic_DNA"/>
</dbReference>
<dbReference type="Gene3D" id="3.30.1490.20">
    <property type="entry name" value="ATP-grasp fold, A domain"/>
    <property type="match status" value="1"/>
</dbReference>
<reference evidence="4" key="1">
    <citation type="journal article" date="2019" name="Int. J. Syst. Evol. Microbiol.">
        <title>The Global Catalogue of Microorganisms (GCM) 10K type strain sequencing project: providing services to taxonomists for standard genome sequencing and annotation.</title>
        <authorList>
            <consortium name="The Broad Institute Genomics Platform"/>
            <consortium name="The Broad Institute Genome Sequencing Center for Infectious Disease"/>
            <person name="Wu L."/>
            <person name="Ma J."/>
        </authorList>
    </citation>
    <scope>NUCLEOTIDE SEQUENCE [LARGE SCALE GENOMIC DNA]</scope>
    <source>
        <strain evidence="4">CGMCC 4.7020</strain>
    </source>
</reference>
<protein>
    <submittedName>
        <fullName evidence="3">RimK family alpha-L-glutamate ligase</fullName>
    </submittedName>
</protein>
<name>A0ABW3XTC3_9ACTN</name>
<dbReference type="PROSITE" id="PS50975">
    <property type="entry name" value="ATP_GRASP"/>
    <property type="match status" value="1"/>
</dbReference>
<accession>A0ABW3XTC3</accession>
<proteinExistence type="predicted"/>
<dbReference type="GO" id="GO:0016874">
    <property type="term" value="F:ligase activity"/>
    <property type="evidence" value="ECO:0007669"/>
    <property type="project" value="UniProtKB-KW"/>
</dbReference>
<feature type="domain" description="ATP-grasp" evidence="2">
    <location>
        <begin position="80"/>
        <end position="281"/>
    </location>
</feature>
<dbReference type="PANTHER" id="PTHR21621:SF0">
    <property type="entry name" value="BETA-CITRYLGLUTAMATE SYNTHASE B-RELATED"/>
    <property type="match status" value="1"/>
</dbReference>
<keyword evidence="1" id="KW-0067">ATP-binding</keyword>
<dbReference type="Gene3D" id="3.30.470.20">
    <property type="entry name" value="ATP-grasp fold, B domain"/>
    <property type="match status" value="1"/>
</dbReference>
<dbReference type="InterPro" id="IPR013815">
    <property type="entry name" value="ATP_grasp_subdomain_1"/>
</dbReference>
<dbReference type="PANTHER" id="PTHR21621">
    <property type="entry name" value="RIBOSOMAL PROTEIN S6 MODIFICATION PROTEIN"/>
    <property type="match status" value="1"/>
</dbReference>
<organism evidence="3 4">
    <name type="scientific">Streptomyces kaempferi</name>
    <dbReference type="NCBI Taxonomy" id="333725"/>
    <lineage>
        <taxon>Bacteria</taxon>
        <taxon>Bacillati</taxon>
        <taxon>Actinomycetota</taxon>
        <taxon>Actinomycetes</taxon>
        <taxon>Kitasatosporales</taxon>
        <taxon>Streptomycetaceae</taxon>
        <taxon>Streptomyces</taxon>
    </lineage>
</organism>
<evidence type="ECO:0000313" key="3">
    <source>
        <dbReference type="EMBL" id="MFD1312474.1"/>
    </source>
</evidence>
<sequence>MTDQGKPSGAADGRSRPLRRNFIASMERAAARSGAELRWHSERWVAELRRNGRRRHVVGYNFPINDASSAFMASDKVATSVLLSDAGVPNVPHSLLRLRPDDSVADVVARLPLPAVVKPLSSSGGRDVHRAGTPVQLFDTLGALATRHPALTVCPWVPIRHEYRVITLKGRTELVFEKRSSDPSTGPGSTSWDDPAEWRHNLKLGASAVLLDEPELCAVLGGLARRAMCALGLNFGSVDILDVLGDLSVIEVNSGVCLERFSRQDDDCHAAAERVYAAAVAACFAPAEGED</sequence>
<dbReference type="InterPro" id="IPR011761">
    <property type="entry name" value="ATP-grasp"/>
</dbReference>
<keyword evidence="4" id="KW-1185">Reference proteome</keyword>
<dbReference type="RefSeq" id="WP_381236388.1">
    <property type="nucleotide sequence ID" value="NZ_JBHSKH010000028.1"/>
</dbReference>
<evidence type="ECO:0000313" key="4">
    <source>
        <dbReference type="Proteomes" id="UP001597058"/>
    </source>
</evidence>
<dbReference type="SUPFAM" id="SSF56059">
    <property type="entry name" value="Glutathione synthetase ATP-binding domain-like"/>
    <property type="match status" value="1"/>
</dbReference>
<comment type="caution">
    <text evidence="3">The sequence shown here is derived from an EMBL/GenBank/DDBJ whole genome shotgun (WGS) entry which is preliminary data.</text>
</comment>
<keyword evidence="3" id="KW-0436">Ligase</keyword>
<evidence type="ECO:0000259" key="2">
    <source>
        <dbReference type="PROSITE" id="PS50975"/>
    </source>
</evidence>
<evidence type="ECO:0000256" key="1">
    <source>
        <dbReference type="PROSITE-ProRule" id="PRU00409"/>
    </source>
</evidence>
<dbReference type="Proteomes" id="UP001597058">
    <property type="component" value="Unassembled WGS sequence"/>
</dbReference>